<evidence type="ECO:0008006" key="3">
    <source>
        <dbReference type="Google" id="ProtNLM"/>
    </source>
</evidence>
<proteinExistence type="predicted"/>
<name>A0ABU9C5X4_9BURK</name>
<comment type="caution">
    <text evidence="1">The sequence shown here is derived from an EMBL/GenBank/DDBJ whole genome shotgun (WGS) entry which is preliminary data.</text>
</comment>
<keyword evidence="2" id="KW-1185">Reference proteome</keyword>
<reference evidence="1 2" key="1">
    <citation type="submission" date="2024-04" db="EMBL/GenBank/DDBJ databases">
        <title>Novel species of the genus Ideonella isolated from streams.</title>
        <authorList>
            <person name="Lu H."/>
        </authorList>
    </citation>
    <scope>NUCLEOTIDE SEQUENCE [LARGE SCALE GENOMIC DNA]</scope>
    <source>
        <strain evidence="1 2">LYT19W</strain>
    </source>
</reference>
<evidence type="ECO:0000313" key="2">
    <source>
        <dbReference type="Proteomes" id="UP001379945"/>
    </source>
</evidence>
<protein>
    <recommendedName>
        <fullName evidence="3">Gp5/Type VI secretion system Vgr protein OB-fold domain-containing protein</fullName>
    </recommendedName>
</protein>
<evidence type="ECO:0000313" key="1">
    <source>
        <dbReference type="EMBL" id="MEK8046306.1"/>
    </source>
</evidence>
<dbReference type="Proteomes" id="UP001379945">
    <property type="component" value="Unassembled WGS sequence"/>
</dbReference>
<sequence>MPTSPLASTGNVASYRVLLGGIDLAPEAPVIEIEVQHAVGEVPRARIVLMDGDMPTGDWPLADSGAFLPGTAVEIFAGYDAVSSTIFKGVIARMGVGISGPNRSQLTLECRDCAVADAAPESQAPATATEAALKLTWGVDLQAFEAELLAGKTPDQSTASPRRVRGTARSQGSALAVAGGMIELAGVGKWFSGTQPVNRVWHRLSEGDWTTEVAFGLPQPHLTRALVLNEEDGSLLLKDDYGNQIQMDASGIRIESSKDLVLNAVANLQASALNINCTAQVGFTGKGSATAELSASGQTTVKGAMVLIN</sequence>
<dbReference type="EMBL" id="JBBUTI010000005">
    <property type="protein sequence ID" value="MEK8046306.1"/>
    <property type="molecule type" value="Genomic_DNA"/>
</dbReference>
<dbReference type="RefSeq" id="WP_341398593.1">
    <property type="nucleotide sequence ID" value="NZ_JBBUTI010000005.1"/>
</dbReference>
<accession>A0ABU9C5X4</accession>
<organism evidence="1 2">
    <name type="scientific">Ideonella margarita</name>
    <dbReference type="NCBI Taxonomy" id="2984191"/>
    <lineage>
        <taxon>Bacteria</taxon>
        <taxon>Pseudomonadati</taxon>
        <taxon>Pseudomonadota</taxon>
        <taxon>Betaproteobacteria</taxon>
        <taxon>Burkholderiales</taxon>
        <taxon>Sphaerotilaceae</taxon>
        <taxon>Ideonella</taxon>
    </lineage>
</organism>
<gene>
    <name evidence="1" type="ORF">AACH00_08130</name>
</gene>